<name>A6G6K6_9BACT</name>
<proteinExistence type="predicted"/>
<sequence length="57" mass="6293">MPEARATKPPPPTDGETERQRIVAKVERSLARLDAGEGVPHADVLTMIDARYPEPKQ</sequence>
<evidence type="ECO:0000313" key="3">
    <source>
        <dbReference type="Proteomes" id="UP000005801"/>
    </source>
</evidence>
<feature type="region of interest" description="Disordered" evidence="1">
    <location>
        <begin position="1"/>
        <end position="20"/>
    </location>
</feature>
<evidence type="ECO:0000256" key="1">
    <source>
        <dbReference type="SAM" id="MobiDB-lite"/>
    </source>
</evidence>
<dbReference type="AlphaFoldDB" id="A6G6K6"/>
<evidence type="ECO:0000313" key="2">
    <source>
        <dbReference type="EMBL" id="EDM78483.1"/>
    </source>
</evidence>
<keyword evidence="3" id="KW-1185">Reference proteome</keyword>
<dbReference type="OrthoDB" id="5422155at2"/>
<dbReference type="RefSeq" id="WP_006972355.1">
    <property type="nucleotide sequence ID" value="NZ_ABCS01000030.1"/>
</dbReference>
<dbReference type="Proteomes" id="UP000005801">
    <property type="component" value="Unassembled WGS sequence"/>
</dbReference>
<protein>
    <submittedName>
        <fullName evidence="2">Uncharacterized protein</fullName>
    </submittedName>
</protein>
<gene>
    <name evidence="2" type="ORF">PPSIR1_33249</name>
</gene>
<accession>A6G6K6</accession>
<dbReference type="EMBL" id="ABCS01000030">
    <property type="protein sequence ID" value="EDM78483.1"/>
    <property type="molecule type" value="Genomic_DNA"/>
</dbReference>
<reference evidence="2 3" key="1">
    <citation type="submission" date="2007-06" db="EMBL/GenBank/DDBJ databases">
        <authorList>
            <person name="Shimkets L."/>
            <person name="Ferriera S."/>
            <person name="Johnson J."/>
            <person name="Kravitz S."/>
            <person name="Beeson K."/>
            <person name="Sutton G."/>
            <person name="Rogers Y.-H."/>
            <person name="Friedman R."/>
            <person name="Frazier M."/>
            <person name="Venter J.C."/>
        </authorList>
    </citation>
    <scope>NUCLEOTIDE SEQUENCE [LARGE SCALE GENOMIC DNA]</scope>
    <source>
        <strain evidence="2 3">SIR-1</strain>
    </source>
</reference>
<organism evidence="2 3">
    <name type="scientific">Plesiocystis pacifica SIR-1</name>
    <dbReference type="NCBI Taxonomy" id="391625"/>
    <lineage>
        <taxon>Bacteria</taxon>
        <taxon>Pseudomonadati</taxon>
        <taxon>Myxococcota</taxon>
        <taxon>Polyangia</taxon>
        <taxon>Nannocystales</taxon>
        <taxon>Nannocystaceae</taxon>
        <taxon>Plesiocystis</taxon>
    </lineage>
</organism>
<comment type="caution">
    <text evidence="2">The sequence shown here is derived from an EMBL/GenBank/DDBJ whole genome shotgun (WGS) entry which is preliminary data.</text>
</comment>